<feature type="region of interest" description="Disordered" evidence="1">
    <location>
        <begin position="15"/>
        <end position="68"/>
    </location>
</feature>
<evidence type="ECO:0000313" key="3">
    <source>
        <dbReference type="Proteomes" id="UP000293360"/>
    </source>
</evidence>
<dbReference type="Proteomes" id="UP000293360">
    <property type="component" value="Unassembled WGS sequence"/>
</dbReference>
<evidence type="ECO:0000313" key="2">
    <source>
        <dbReference type="EMBL" id="RYP02975.1"/>
    </source>
</evidence>
<evidence type="ECO:0000256" key="1">
    <source>
        <dbReference type="SAM" id="MobiDB-lite"/>
    </source>
</evidence>
<keyword evidence="3" id="KW-1185">Reference proteome</keyword>
<comment type="caution">
    <text evidence="2">The sequence shown here is derived from an EMBL/GenBank/DDBJ whole genome shotgun (WGS) entry which is preliminary data.</text>
</comment>
<dbReference type="STRING" id="155417.A0A4Q4T8W2"/>
<organism evidence="2 3">
    <name type="scientific">Monosporascus ibericus</name>
    <dbReference type="NCBI Taxonomy" id="155417"/>
    <lineage>
        <taxon>Eukaryota</taxon>
        <taxon>Fungi</taxon>
        <taxon>Dikarya</taxon>
        <taxon>Ascomycota</taxon>
        <taxon>Pezizomycotina</taxon>
        <taxon>Sordariomycetes</taxon>
        <taxon>Xylariomycetidae</taxon>
        <taxon>Xylariales</taxon>
        <taxon>Xylariales incertae sedis</taxon>
        <taxon>Monosporascus</taxon>
    </lineage>
</organism>
<feature type="region of interest" description="Disordered" evidence="1">
    <location>
        <begin position="666"/>
        <end position="698"/>
    </location>
</feature>
<protein>
    <submittedName>
        <fullName evidence="2">Uncharacterized protein</fullName>
    </submittedName>
</protein>
<dbReference type="AlphaFoldDB" id="A0A4Q4T8W2"/>
<proteinExistence type="predicted"/>
<feature type="region of interest" description="Disordered" evidence="1">
    <location>
        <begin position="767"/>
        <end position="824"/>
    </location>
</feature>
<accession>A0A4Q4T8W2</accession>
<feature type="compositionally biased region" description="Pro residues" evidence="1">
    <location>
        <begin position="56"/>
        <end position="66"/>
    </location>
</feature>
<feature type="compositionally biased region" description="Basic residues" evidence="1">
    <location>
        <begin position="15"/>
        <end position="24"/>
    </location>
</feature>
<gene>
    <name evidence="2" type="ORF">DL764_005461</name>
</gene>
<dbReference type="OrthoDB" id="4777705at2759"/>
<dbReference type="EMBL" id="QJNU01000291">
    <property type="protein sequence ID" value="RYP02975.1"/>
    <property type="molecule type" value="Genomic_DNA"/>
</dbReference>
<reference evidence="2 3" key="1">
    <citation type="submission" date="2018-06" db="EMBL/GenBank/DDBJ databases">
        <title>Complete Genomes of Monosporascus.</title>
        <authorList>
            <person name="Robinson A.J."/>
            <person name="Natvig D.O."/>
        </authorList>
    </citation>
    <scope>NUCLEOTIDE SEQUENCE [LARGE SCALE GENOMIC DNA]</scope>
    <source>
        <strain evidence="2 3">CBS 110550</strain>
    </source>
</reference>
<name>A0A4Q4T8W2_9PEZI</name>
<sequence length="836" mass="92881">MFAGATVQQLQAIKGGHKRLHGRGALRLPRLAATGSSRKRSQNRVPLLPRRASLPEAPPTKLPEAPPRAALSGRCNLHAQGENSIAAHLPSVIQTFLKWAIEAHKRCASCYERAQHEATVNRIFNLEIEDVNDSFRLTPTEVALVTTPKIYKQQQSQPISVDVFELEAEQAFEAAFALFCFSRICTVSKTKSNGHGRTATTVKRGIIILAESITKGLDRMAPYPDVDVTSFDDFIFLPTARTLLKFVMIANVESNGCSMQGPPPIMPLRFNYINQPGKADMPEHKELQRDNQILSQLLIDLMLPDKARKHARNLGDEEMLKRPQKDIVLRMLSKVWKSGKLSVTAAVTSRVLLNVLNTCRTAPRFNRQLTYACQHASKGFEFSQVPGGGLKTRGLNWPFSGNQVLAGTWDLLSSIETPVSRDEGPNAANAGRMGQRRAAAFERVNLGLTQPVPANDFVLTHNLLYSGSAMLRLLLEYQEARLSLANHHDGIFAAAQIYNALRQHKMLDRPWPIKYRIIELYRRVLFAEAIPTRTEDIVKRFTYRLDPTQKRFFEDEKFKLREPVSFQPLRSLLDSARPVQHRKQQMTPEQFMGNAQEADSEALDDLSIDYVRLTWRYLMLNDKLRRMRKVELEVEGMDLRFEPGSMNNDSALLIMCREAVDEEENSGGGGIMYPLGAAPPSSPDRREEKSLQGGGAVDDNANAPALSLASIPLVIHHASAAAKLGALLASTTYTIVTFCTGYDGTHGHMSPRLASLVARYCKEDENGSKAKELAPATRQKQKQQGQGQGPRWLGEKVCQEASGPRPRSWAASAKKRGRATTAAETAGLTGRVILAD</sequence>